<feature type="chain" id="PRO_5016413694" description="Carboxypeptidase regulatory-like domain-containing protein" evidence="1">
    <location>
        <begin position="22"/>
        <end position="154"/>
    </location>
</feature>
<evidence type="ECO:0000256" key="1">
    <source>
        <dbReference type="SAM" id="SignalP"/>
    </source>
</evidence>
<proteinExistence type="predicted"/>
<protein>
    <recommendedName>
        <fullName evidence="4">Carboxypeptidase regulatory-like domain-containing protein</fullName>
    </recommendedName>
</protein>
<name>A0A2Z3HBR4_9BACT</name>
<evidence type="ECO:0000313" key="3">
    <source>
        <dbReference type="Proteomes" id="UP000245802"/>
    </source>
</evidence>
<feature type="signal peptide" evidence="1">
    <location>
        <begin position="1"/>
        <end position="21"/>
    </location>
</feature>
<evidence type="ECO:0000313" key="2">
    <source>
        <dbReference type="EMBL" id="AWM40415.1"/>
    </source>
</evidence>
<evidence type="ECO:0008006" key="4">
    <source>
        <dbReference type="Google" id="ProtNLM"/>
    </source>
</evidence>
<keyword evidence="1" id="KW-0732">Signal</keyword>
<reference evidence="2 3" key="1">
    <citation type="submission" date="2018-01" db="EMBL/GenBank/DDBJ databases">
        <title>G. obscuriglobus.</title>
        <authorList>
            <person name="Franke J."/>
            <person name="Blomberg W."/>
            <person name="Selmecki A."/>
        </authorList>
    </citation>
    <scope>NUCLEOTIDE SEQUENCE [LARGE SCALE GENOMIC DNA]</scope>
    <source>
        <strain evidence="2 3">DSM 5831</strain>
    </source>
</reference>
<accession>A0A2Z3HBR4</accession>
<gene>
    <name evidence="2" type="ORF">C1280_27810</name>
</gene>
<sequence>MRKFGYTIRAAGLFLFLAALAGCGGGGASVEGTVTFNGEPVDEGGINFVPVDGKGTKMGAEIKNGKYAVPSDRGAQPGNYKVEVYWNKKTGRTLTDTADTGAKTSETKQVIPEQFNTKTTLTADLKGGSNAAVNFDLKGTAAGGKGKGPKAVGD</sequence>
<dbReference type="OrthoDB" id="284341at2"/>
<dbReference type="RefSeq" id="WP_010045131.1">
    <property type="nucleotide sequence ID" value="NZ_CP025958.1"/>
</dbReference>
<dbReference type="Proteomes" id="UP000245802">
    <property type="component" value="Chromosome"/>
</dbReference>
<dbReference type="AlphaFoldDB" id="A0A2Z3HBR4"/>
<dbReference type="PROSITE" id="PS51257">
    <property type="entry name" value="PROKAR_LIPOPROTEIN"/>
    <property type="match status" value="1"/>
</dbReference>
<organism evidence="2 3">
    <name type="scientific">Gemmata obscuriglobus</name>
    <dbReference type="NCBI Taxonomy" id="114"/>
    <lineage>
        <taxon>Bacteria</taxon>
        <taxon>Pseudomonadati</taxon>
        <taxon>Planctomycetota</taxon>
        <taxon>Planctomycetia</taxon>
        <taxon>Gemmatales</taxon>
        <taxon>Gemmataceae</taxon>
        <taxon>Gemmata</taxon>
    </lineage>
</organism>
<keyword evidence="3" id="KW-1185">Reference proteome</keyword>
<dbReference type="KEGG" id="gog:C1280_27810"/>
<dbReference type="EMBL" id="CP025958">
    <property type="protein sequence ID" value="AWM40415.1"/>
    <property type="molecule type" value="Genomic_DNA"/>
</dbReference>